<reference evidence="1 2" key="1">
    <citation type="journal article" date="2016" name="Nat. Commun.">
        <title>Thousands of microbial genomes shed light on interconnected biogeochemical processes in an aquifer system.</title>
        <authorList>
            <person name="Anantharaman K."/>
            <person name="Brown C.T."/>
            <person name="Hug L.A."/>
            <person name="Sharon I."/>
            <person name="Castelle C.J."/>
            <person name="Probst A.J."/>
            <person name="Thomas B.C."/>
            <person name="Singh A."/>
            <person name="Wilkins M.J."/>
            <person name="Karaoz U."/>
            <person name="Brodie E.L."/>
            <person name="Williams K.H."/>
            <person name="Hubbard S.S."/>
            <person name="Banfield J.F."/>
        </authorList>
    </citation>
    <scope>NUCLEOTIDE SEQUENCE [LARGE SCALE GENOMIC DNA]</scope>
</reference>
<dbReference type="EMBL" id="MFJN01000002">
    <property type="protein sequence ID" value="OGG22442.1"/>
    <property type="molecule type" value="Genomic_DNA"/>
</dbReference>
<comment type="caution">
    <text evidence="1">The sequence shown here is derived from an EMBL/GenBank/DDBJ whole genome shotgun (WGS) entry which is preliminary data.</text>
</comment>
<evidence type="ECO:0000313" key="2">
    <source>
        <dbReference type="Proteomes" id="UP000177092"/>
    </source>
</evidence>
<sequence>MLNRPSFDLLVGDIQQEVDFSTQKRLDKTWGQLAGIIFEKSYLDKIPIVISTNNSQPFTPDAPVIIPLLGGGRLEIGRIQQHYVYDGKQKINEAGLLMRIHAPSHRTKEQDAGKTFDCELTLSPYGGGSQTSINLLEQEKFYPPGEIIKQLNEARRFMALFNPEKDISWSELTSPTEQQSILLQRSGFHPPPVLPTI</sequence>
<dbReference type="STRING" id="1798384.A3D03_03815"/>
<evidence type="ECO:0000313" key="1">
    <source>
        <dbReference type="EMBL" id="OGG22442.1"/>
    </source>
</evidence>
<dbReference type="AlphaFoldDB" id="A0A1F6ADE0"/>
<organism evidence="1 2">
    <name type="scientific">Candidatus Gottesmanbacteria bacterium RIFCSPHIGHO2_02_FULL_40_13</name>
    <dbReference type="NCBI Taxonomy" id="1798384"/>
    <lineage>
        <taxon>Bacteria</taxon>
        <taxon>Candidatus Gottesmaniibacteriota</taxon>
    </lineage>
</organism>
<proteinExistence type="predicted"/>
<protein>
    <submittedName>
        <fullName evidence="1">Uncharacterized protein</fullName>
    </submittedName>
</protein>
<gene>
    <name evidence="1" type="ORF">A3D03_03815</name>
</gene>
<dbReference type="Proteomes" id="UP000177092">
    <property type="component" value="Unassembled WGS sequence"/>
</dbReference>
<name>A0A1F6ADE0_9BACT</name>
<accession>A0A1F6ADE0</accession>